<evidence type="ECO:0000259" key="2">
    <source>
        <dbReference type="PROSITE" id="PS50983"/>
    </source>
</evidence>
<proteinExistence type="predicted"/>
<dbReference type="EMBL" id="PIET01000228">
    <property type="protein sequence ID" value="PLM65552.1"/>
    <property type="molecule type" value="Genomic_DNA"/>
</dbReference>
<evidence type="ECO:0000256" key="1">
    <source>
        <dbReference type="SAM" id="SignalP"/>
    </source>
</evidence>
<dbReference type="AlphaFoldDB" id="A0A2J4ZRE4"/>
<dbReference type="SUPFAM" id="SSF53807">
    <property type="entry name" value="Helical backbone' metal receptor"/>
    <property type="match status" value="1"/>
</dbReference>
<protein>
    <submittedName>
        <fullName evidence="3">Hemin ABC transporter substrate-binding protein</fullName>
    </submittedName>
</protein>
<feature type="domain" description="Fe/B12 periplasmic-binding" evidence="2">
    <location>
        <begin position="21"/>
        <end position="135"/>
    </location>
</feature>
<feature type="signal peptide" evidence="1">
    <location>
        <begin position="1"/>
        <end position="17"/>
    </location>
</feature>
<evidence type="ECO:0000313" key="3">
    <source>
        <dbReference type="EMBL" id="PLM65552.1"/>
    </source>
</evidence>
<comment type="caution">
    <text evidence="3">The sequence shown here is derived from an EMBL/GenBank/DDBJ whole genome shotgun (WGS) entry which is preliminary data.</text>
</comment>
<dbReference type="Gene3D" id="3.40.50.1980">
    <property type="entry name" value="Nitrogenase molybdenum iron protein domain"/>
    <property type="match status" value="1"/>
</dbReference>
<dbReference type="InterPro" id="IPR002491">
    <property type="entry name" value="ABC_transptr_periplasmic_BD"/>
</dbReference>
<accession>A0A2J4ZRE4</accession>
<reference evidence="3 4" key="2">
    <citation type="submission" date="2018-01" db="EMBL/GenBank/DDBJ databases">
        <title>Genomic study of Klebsiella pneumoniae.</title>
        <authorList>
            <person name="Yang Y."/>
            <person name="Bicalho R."/>
        </authorList>
    </citation>
    <scope>NUCLEOTIDE SEQUENCE [LARGE SCALE GENOMIC DNA]</scope>
    <source>
        <strain evidence="3 4">A2</strain>
    </source>
</reference>
<dbReference type="PANTHER" id="PTHR30535">
    <property type="entry name" value="VITAMIN B12-BINDING PROTEIN"/>
    <property type="match status" value="1"/>
</dbReference>
<dbReference type="InterPro" id="IPR050902">
    <property type="entry name" value="ABC_Transporter_SBP"/>
</dbReference>
<dbReference type="Proteomes" id="UP000234661">
    <property type="component" value="Unassembled WGS sequence"/>
</dbReference>
<reference evidence="3 4" key="1">
    <citation type="submission" date="2017-11" db="EMBL/GenBank/DDBJ databases">
        <authorList>
            <person name="Han C.G."/>
        </authorList>
    </citation>
    <scope>NUCLEOTIDE SEQUENCE [LARGE SCALE GENOMIC DNA]</scope>
    <source>
        <strain evidence="3 4">A2</strain>
    </source>
</reference>
<sequence>MKRWLILLAAFPLLASAAAERIVSLGGDVTEVVYALDAQRQLVAKDSTSTWPAAAQSLPDVGYIRQLNAEGILSLRPTLVLASAQAQPSLVLKKVEENKVKVINVPGGYDLPAIEAKIGVIADALGKQSEGNALR</sequence>
<feature type="non-terminal residue" evidence="3">
    <location>
        <position position="135"/>
    </location>
</feature>
<gene>
    <name evidence="3" type="ORF">CWM85_10505</name>
</gene>
<feature type="chain" id="PRO_5014374970" evidence="1">
    <location>
        <begin position="18"/>
        <end position="135"/>
    </location>
</feature>
<organism evidence="3 4">
    <name type="scientific">Klebsiella michiganensis</name>
    <dbReference type="NCBI Taxonomy" id="1134687"/>
    <lineage>
        <taxon>Bacteria</taxon>
        <taxon>Pseudomonadati</taxon>
        <taxon>Pseudomonadota</taxon>
        <taxon>Gammaproteobacteria</taxon>
        <taxon>Enterobacterales</taxon>
        <taxon>Enterobacteriaceae</taxon>
        <taxon>Klebsiella/Raoultella group</taxon>
        <taxon>Klebsiella</taxon>
    </lineage>
</organism>
<dbReference type="PROSITE" id="PS50983">
    <property type="entry name" value="FE_B12_PBP"/>
    <property type="match status" value="1"/>
</dbReference>
<name>A0A2J4ZRE4_9ENTR</name>
<dbReference type="PANTHER" id="PTHR30535:SF4">
    <property type="entry name" value="HEMIN-BINDING PERIPLASMIC PROTEIN HMUT"/>
    <property type="match status" value="1"/>
</dbReference>
<keyword evidence="1" id="KW-0732">Signal</keyword>
<evidence type="ECO:0000313" key="4">
    <source>
        <dbReference type="Proteomes" id="UP000234661"/>
    </source>
</evidence>
<dbReference type="Pfam" id="PF01497">
    <property type="entry name" value="Peripla_BP_2"/>
    <property type="match status" value="1"/>
</dbReference>